<comment type="caution">
    <text evidence="4">The sequence shown here is derived from an EMBL/GenBank/DDBJ whole genome shotgun (WGS) entry which is preliminary data.</text>
</comment>
<feature type="domain" description="AB hydrolase-1" evidence="3">
    <location>
        <begin position="47"/>
        <end position="130"/>
    </location>
</feature>
<proteinExistence type="inferred from homology"/>
<dbReference type="EMBL" id="JAACJL010000017">
    <property type="protein sequence ID" value="KAF4618825.1"/>
    <property type="molecule type" value="Genomic_DNA"/>
</dbReference>
<evidence type="ECO:0000313" key="4">
    <source>
        <dbReference type="EMBL" id="KAF4618825.1"/>
    </source>
</evidence>
<dbReference type="InterPro" id="IPR029058">
    <property type="entry name" value="AB_hydrolase_fold"/>
</dbReference>
<organism evidence="4 5">
    <name type="scientific">Agrocybe pediades</name>
    <dbReference type="NCBI Taxonomy" id="84607"/>
    <lineage>
        <taxon>Eukaryota</taxon>
        <taxon>Fungi</taxon>
        <taxon>Dikarya</taxon>
        <taxon>Basidiomycota</taxon>
        <taxon>Agaricomycotina</taxon>
        <taxon>Agaricomycetes</taxon>
        <taxon>Agaricomycetidae</taxon>
        <taxon>Agaricales</taxon>
        <taxon>Agaricineae</taxon>
        <taxon>Strophariaceae</taxon>
        <taxon>Agrocybe</taxon>
    </lineage>
</organism>
<evidence type="ECO:0000259" key="3">
    <source>
        <dbReference type="Pfam" id="PF00561"/>
    </source>
</evidence>
<keyword evidence="2" id="KW-0378">Hydrolase</keyword>
<comment type="similarity">
    <text evidence="1">Belongs to the peptidase S33 family.</text>
</comment>
<evidence type="ECO:0000256" key="2">
    <source>
        <dbReference type="ARBA" id="ARBA00022801"/>
    </source>
</evidence>
<protein>
    <recommendedName>
        <fullName evidence="3">AB hydrolase-1 domain-containing protein</fullName>
    </recommendedName>
</protein>
<evidence type="ECO:0000313" key="5">
    <source>
        <dbReference type="Proteomes" id="UP000521872"/>
    </source>
</evidence>
<gene>
    <name evidence="4" type="ORF">D9613_010081</name>
</gene>
<dbReference type="InterPro" id="IPR000073">
    <property type="entry name" value="AB_hydrolase_1"/>
</dbReference>
<dbReference type="SUPFAM" id="SSF53474">
    <property type="entry name" value="alpha/beta-Hydrolases"/>
    <property type="match status" value="1"/>
</dbReference>
<dbReference type="InterPro" id="IPR002410">
    <property type="entry name" value="Peptidase_S33"/>
</dbReference>
<dbReference type="AlphaFoldDB" id="A0A8H4VSM2"/>
<dbReference type="Pfam" id="PF00561">
    <property type="entry name" value="Abhydrolase_1"/>
    <property type="match status" value="1"/>
</dbReference>
<reference evidence="4 5" key="1">
    <citation type="submission" date="2019-12" db="EMBL/GenBank/DDBJ databases">
        <authorList>
            <person name="Floudas D."/>
            <person name="Bentzer J."/>
            <person name="Ahren D."/>
            <person name="Johansson T."/>
            <person name="Persson P."/>
            <person name="Tunlid A."/>
        </authorList>
    </citation>
    <scope>NUCLEOTIDE SEQUENCE [LARGE SCALE GENOMIC DNA]</scope>
    <source>
        <strain evidence="4 5">CBS 102.39</strain>
    </source>
</reference>
<dbReference type="Gene3D" id="3.40.50.1820">
    <property type="entry name" value="alpha/beta hydrolase"/>
    <property type="match status" value="1"/>
</dbReference>
<name>A0A8H4VSM2_9AGAR</name>
<accession>A0A8H4VSM2</accession>
<dbReference type="PRINTS" id="PR00793">
    <property type="entry name" value="PROAMNOPTASE"/>
</dbReference>
<dbReference type="GO" id="GO:0006508">
    <property type="term" value="P:proteolysis"/>
    <property type="evidence" value="ECO:0007669"/>
    <property type="project" value="InterPro"/>
</dbReference>
<keyword evidence="5" id="KW-1185">Reference proteome</keyword>
<evidence type="ECO:0000256" key="1">
    <source>
        <dbReference type="ARBA" id="ARBA00010088"/>
    </source>
</evidence>
<dbReference type="Proteomes" id="UP000521872">
    <property type="component" value="Unassembled WGS sequence"/>
</dbReference>
<sequence>MSSAGEPEHSPALSDSRMGTADFVVAGKTYKTWYRVHGDIHSTDRTPLLVIHGGPGMTHDYMLPNLKLYENHSIPVIFYDQIGCGRSSFWCVDLFLDELENLVRHLGLQRYDILGHSWGGVFVVASASSHHASPREYDDRNASLEYLEYLLSVDATRCLLIAFDDHNLIEMP</sequence>
<dbReference type="GO" id="GO:0008233">
    <property type="term" value="F:peptidase activity"/>
    <property type="evidence" value="ECO:0007669"/>
    <property type="project" value="InterPro"/>
</dbReference>